<feature type="compositionally biased region" description="Polar residues" evidence="2">
    <location>
        <begin position="133"/>
        <end position="148"/>
    </location>
</feature>
<keyword evidence="5" id="KW-1185">Reference proteome</keyword>
<dbReference type="Proteomes" id="UP001209540">
    <property type="component" value="Unassembled WGS sequence"/>
</dbReference>
<dbReference type="InterPro" id="IPR009057">
    <property type="entry name" value="Homeodomain-like_sf"/>
</dbReference>
<feature type="compositionally biased region" description="Low complexity" evidence="2">
    <location>
        <begin position="409"/>
        <end position="425"/>
    </location>
</feature>
<feature type="compositionally biased region" description="Low complexity" evidence="2">
    <location>
        <begin position="350"/>
        <end position="371"/>
    </location>
</feature>
<keyword evidence="1" id="KW-0238">DNA-binding</keyword>
<dbReference type="Gene3D" id="1.10.10.60">
    <property type="entry name" value="Homeodomain-like"/>
    <property type="match status" value="1"/>
</dbReference>
<gene>
    <name evidence="4" type="ORF">BDA99DRAFT_565711</name>
</gene>
<feature type="region of interest" description="Disordered" evidence="2">
    <location>
        <begin position="115"/>
        <end position="148"/>
    </location>
</feature>
<comment type="subcellular location">
    <subcellularLocation>
        <location evidence="1">Nucleus</location>
    </subcellularLocation>
</comment>
<feature type="region of interest" description="Disordered" evidence="2">
    <location>
        <begin position="293"/>
        <end position="317"/>
    </location>
</feature>
<feature type="domain" description="Homeobox" evidence="3">
    <location>
        <begin position="455"/>
        <end position="519"/>
    </location>
</feature>
<organism evidence="4 5">
    <name type="scientific">Phascolomyces articulosus</name>
    <dbReference type="NCBI Taxonomy" id="60185"/>
    <lineage>
        <taxon>Eukaryota</taxon>
        <taxon>Fungi</taxon>
        <taxon>Fungi incertae sedis</taxon>
        <taxon>Mucoromycota</taxon>
        <taxon>Mucoromycotina</taxon>
        <taxon>Mucoromycetes</taxon>
        <taxon>Mucorales</taxon>
        <taxon>Lichtheimiaceae</taxon>
        <taxon>Phascolomyces</taxon>
    </lineage>
</organism>
<dbReference type="PROSITE" id="PS50071">
    <property type="entry name" value="HOMEOBOX_2"/>
    <property type="match status" value="1"/>
</dbReference>
<proteinExistence type="predicted"/>
<dbReference type="EMBL" id="JAIXMP010000049">
    <property type="protein sequence ID" value="KAI9245824.1"/>
    <property type="molecule type" value="Genomic_DNA"/>
</dbReference>
<dbReference type="GO" id="GO:0003677">
    <property type="term" value="F:DNA binding"/>
    <property type="evidence" value="ECO:0007669"/>
    <property type="project" value="UniProtKB-UniRule"/>
</dbReference>
<reference evidence="4" key="1">
    <citation type="journal article" date="2022" name="IScience">
        <title>Evolution of zygomycete secretomes and the origins of terrestrial fungal ecologies.</title>
        <authorList>
            <person name="Chang Y."/>
            <person name="Wang Y."/>
            <person name="Mondo S."/>
            <person name="Ahrendt S."/>
            <person name="Andreopoulos W."/>
            <person name="Barry K."/>
            <person name="Beard J."/>
            <person name="Benny G.L."/>
            <person name="Blankenship S."/>
            <person name="Bonito G."/>
            <person name="Cuomo C."/>
            <person name="Desiro A."/>
            <person name="Gervers K.A."/>
            <person name="Hundley H."/>
            <person name="Kuo A."/>
            <person name="LaButti K."/>
            <person name="Lang B.F."/>
            <person name="Lipzen A."/>
            <person name="O'Donnell K."/>
            <person name="Pangilinan J."/>
            <person name="Reynolds N."/>
            <person name="Sandor L."/>
            <person name="Smith M.E."/>
            <person name="Tsang A."/>
            <person name="Grigoriev I.V."/>
            <person name="Stajich J.E."/>
            <person name="Spatafora J.W."/>
        </authorList>
    </citation>
    <scope>NUCLEOTIDE SEQUENCE</scope>
    <source>
        <strain evidence="4">RSA 2281</strain>
    </source>
</reference>
<dbReference type="SUPFAM" id="SSF46689">
    <property type="entry name" value="Homeodomain-like"/>
    <property type="match status" value="1"/>
</dbReference>
<keyword evidence="1" id="KW-0371">Homeobox</keyword>
<feature type="region of interest" description="Disordered" evidence="2">
    <location>
        <begin position="553"/>
        <end position="659"/>
    </location>
</feature>
<evidence type="ECO:0000259" key="3">
    <source>
        <dbReference type="PROSITE" id="PS50071"/>
    </source>
</evidence>
<feature type="compositionally biased region" description="Basic residues" evidence="2">
    <location>
        <begin position="595"/>
        <end position="607"/>
    </location>
</feature>
<evidence type="ECO:0000313" key="5">
    <source>
        <dbReference type="Proteomes" id="UP001209540"/>
    </source>
</evidence>
<comment type="caution">
    <text evidence="4">The sequence shown here is derived from an EMBL/GenBank/DDBJ whole genome shotgun (WGS) entry which is preliminary data.</text>
</comment>
<name>A0AAD5P840_9FUNG</name>
<keyword evidence="1" id="KW-0539">Nucleus</keyword>
<feature type="compositionally biased region" description="Basic and acidic residues" evidence="2">
    <location>
        <begin position="616"/>
        <end position="635"/>
    </location>
</feature>
<feature type="region of interest" description="Disordered" evidence="2">
    <location>
        <begin position="348"/>
        <end position="384"/>
    </location>
</feature>
<sequence length="659" mass="72806">MNEMELPRSFKPIDMPSITESKKSLRMNGCTATTEVIPGKRSSDMATLDECIVFPPSTTKTNVVNDQHEYTVLSPVSEEATRTTMIPDTTFSDFVDAGNDPTTIEATATFNDDWKKESFLPTPNETDNKKTDNLVSSQSPFDDSSNNNVGTISNFDVVTSSGGIGAATNSDQLTWGQQHLHTPSTLSNFLPTDTNAATGVMMFPPTLNSLHHCCPLHHHHYSPQHFHPNFFFGPAVSNEESAGDYSTDDVRFHDHLPSVTSSSSSSYDHTSPLSHNTTVYPTTATYYRFSQQQPHVNPGNGFYGPDSHHQHKHRHHHTRHNVKKFGNMLVPMCAPNPEIIGGIATFTTTSGSSSPSSSSSVSNSSGNSSSSAAIRENNVLQDKGNGVTVLRSNKHHDENTSYWSPYPISTVSHESSSTSSSTSKSSGGGINKKSRKKSGVPPMSTIRGQAIPGLQKSRRTKTSYDPKTSYHLNTLFFETFGNGRKPTKPERRRIQKKTGISSRRLTYWLSNHKRRFNAELRAFARLTREGEVNGYDSFVEYCRSHIVPELHEDDVYTDGGGRDINMDQGDEDTSDEDESKGKEQGNTDNSSSTKWKGKHAIGHPRRGKSGEGNSSDDSKDPLDKSCTQDHERYNEQDDTNMDADVDTDDNSDGDMRIKK</sequence>
<feature type="compositionally biased region" description="Acidic residues" evidence="2">
    <location>
        <begin position="568"/>
        <end position="578"/>
    </location>
</feature>
<protein>
    <recommendedName>
        <fullName evidence="3">Homeobox domain-containing protein</fullName>
    </recommendedName>
</protein>
<accession>A0AAD5P840</accession>
<feature type="region of interest" description="Disordered" evidence="2">
    <location>
        <begin position="397"/>
        <end position="465"/>
    </location>
</feature>
<dbReference type="AlphaFoldDB" id="A0AAD5P840"/>
<feature type="compositionally biased region" description="Acidic residues" evidence="2">
    <location>
        <begin position="636"/>
        <end position="652"/>
    </location>
</feature>
<feature type="DNA-binding region" description="Homeobox" evidence="1">
    <location>
        <begin position="457"/>
        <end position="520"/>
    </location>
</feature>
<dbReference type="InterPro" id="IPR001356">
    <property type="entry name" value="HD"/>
</dbReference>
<dbReference type="GO" id="GO:0005634">
    <property type="term" value="C:nucleus"/>
    <property type="evidence" value="ECO:0007669"/>
    <property type="project" value="UniProtKB-SubCell"/>
</dbReference>
<evidence type="ECO:0000313" key="4">
    <source>
        <dbReference type="EMBL" id="KAI9245824.1"/>
    </source>
</evidence>
<feature type="compositionally biased region" description="Basic and acidic residues" evidence="2">
    <location>
        <begin position="553"/>
        <end position="565"/>
    </location>
</feature>
<evidence type="ECO:0000256" key="1">
    <source>
        <dbReference type="PROSITE-ProRule" id="PRU00108"/>
    </source>
</evidence>
<evidence type="ECO:0000256" key="2">
    <source>
        <dbReference type="SAM" id="MobiDB-lite"/>
    </source>
</evidence>
<reference evidence="4" key="2">
    <citation type="submission" date="2023-02" db="EMBL/GenBank/DDBJ databases">
        <authorList>
            <consortium name="DOE Joint Genome Institute"/>
            <person name="Mondo S.J."/>
            <person name="Chang Y."/>
            <person name="Wang Y."/>
            <person name="Ahrendt S."/>
            <person name="Andreopoulos W."/>
            <person name="Barry K."/>
            <person name="Beard J."/>
            <person name="Benny G.L."/>
            <person name="Blankenship S."/>
            <person name="Bonito G."/>
            <person name="Cuomo C."/>
            <person name="Desiro A."/>
            <person name="Gervers K.A."/>
            <person name="Hundley H."/>
            <person name="Kuo A."/>
            <person name="LaButti K."/>
            <person name="Lang B.F."/>
            <person name="Lipzen A."/>
            <person name="O'Donnell K."/>
            <person name="Pangilinan J."/>
            <person name="Reynolds N."/>
            <person name="Sandor L."/>
            <person name="Smith M.W."/>
            <person name="Tsang A."/>
            <person name="Grigoriev I.V."/>
            <person name="Stajich J.E."/>
            <person name="Spatafora J.W."/>
        </authorList>
    </citation>
    <scope>NUCLEOTIDE SEQUENCE</scope>
    <source>
        <strain evidence="4">RSA 2281</strain>
    </source>
</reference>